<dbReference type="Gene3D" id="3.80.10.10">
    <property type="entry name" value="Ribonuclease Inhibitor"/>
    <property type="match status" value="1"/>
</dbReference>
<dbReference type="SUPFAM" id="SSF52047">
    <property type="entry name" value="RNI-like"/>
    <property type="match status" value="1"/>
</dbReference>
<sequence>MNNVRSIGNEFYGIESNNHRNSFALPKLEILDITWMEKVQQWDEATVNASNLFGSLKELSISNYKFSSFIHLPSQLVELELTDYGSDDNATIQLSQQLQHLTNLKNLRISGCRRNYEFGFFLHLSSQLIELELTDYGSYDNATTQLPQQLQLLTNLKILKISRITFKRGYATANQIKGIECLRRDCPEISSKEEQERAKLSDLPITLWVKVEVY</sequence>
<gene>
    <name evidence="1" type="ORF">E6C27_scaffold135G002380</name>
</gene>
<dbReference type="EMBL" id="SSTE01009109">
    <property type="protein sequence ID" value="KAA0053847.1"/>
    <property type="molecule type" value="Genomic_DNA"/>
</dbReference>
<protein>
    <submittedName>
        <fullName evidence="1">Disease resistance protein RGA2-like</fullName>
    </submittedName>
</protein>
<name>A0A5A7UH43_CUCMM</name>
<dbReference type="InterPro" id="IPR032675">
    <property type="entry name" value="LRR_dom_sf"/>
</dbReference>
<accession>A0A5A7UH43</accession>
<evidence type="ECO:0000313" key="1">
    <source>
        <dbReference type="EMBL" id="KAA0053847.1"/>
    </source>
</evidence>
<reference evidence="1 2" key="1">
    <citation type="submission" date="2019-08" db="EMBL/GenBank/DDBJ databases">
        <title>Draft genome sequences of two oriental melons (Cucumis melo L. var makuwa).</title>
        <authorList>
            <person name="Kwon S.-Y."/>
        </authorList>
    </citation>
    <scope>NUCLEOTIDE SEQUENCE [LARGE SCALE GENOMIC DNA]</scope>
    <source>
        <strain evidence="2">cv. SW 3</strain>
        <tissue evidence="1">Leaf</tissue>
    </source>
</reference>
<evidence type="ECO:0000313" key="2">
    <source>
        <dbReference type="Proteomes" id="UP000321393"/>
    </source>
</evidence>
<dbReference type="AlphaFoldDB" id="A0A5A7UH43"/>
<comment type="caution">
    <text evidence="1">The sequence shown here is derived from an EMBL/GenBank/DDBJ whole genome shotgun (WGS) entry which is preliminary data.</text>
</comment>
<proteinExistence type="predicted"/>
<dbReference type="Proteomes" id="UP000321393">
    <property type="component" value="Unassembled WGS sequence"/>
</dbReference>
<organism evidence="1 2">
    <name type="scientific">Cucumis melo var. makuwa</name>
    <name type="common">Oriental melon</name>
    <dbReference type="NCBI Taxonomy" id="1194695"/>
    <lineage>
        <taxon>Eukaryota</taxon>
        <taxon>Viridiplantae</taxon>
        <taxon>Streptophyta</taxon>
        <taxon>Embryophyta</taxon>
        <taxon>Tracheophyta</taxon>
        <taxon>Spermatophyta</taxon>
        <taxon>Magnoliopsida</taxon>
        <taxon>eudicotyledons</taxon>
        <taxon>Gunneridae</taxon>
        <taxon>Pentapetalae</taxon>
        <taxon>rosids</taxon>
        <taxon>fabids</taxon>
        <taxon>Cucurbitales</taxon>
        <taxon>Cucurbitaceae</taxon>
        <taxon>Benincaseae</taxon>
        <taxon>Cucumis</taxon>
    </lineage>
</organism>